<name>C9YBH3_CURXX</name>
<dbReference type="Pfam" id="PF01903">
    <property type="entry name" value="CbiX"/>
    <property type="match status" value="1"/>
</dbReference>
<accession>C9YBH3</accession>
<organism evidence="3">
    <name type="scientific">Curvibacter symbiont subsp. Hydra magnipapillata</name>
    <dbReference type="NCBI Taxonomy" id="667019"/>
    <lineage>
        <taxon>Bacteria</taxon>
        <taxon>Pseudomonadati</taxon>
        <taxon>Pseudomonadota</taxon>
        <taxon>Betaproteobacteria</taxon>
        <taxon>Burkholderiales</taxon>
        <taxon>Comamonadaceae</taxon>
        <taxon>Curvibacter</taxon>
    </lineage>
</organism>
<dbReference type="InterPro" id="IPR050963">
    <property type="entry name" value="Sirohydro_Cobaltochel/CbiX"/>
</dbReference>
<evidence type="ECO:0008006" key="4">
    <source>
        <dbReference type="Google" id="ProtNLM"/>
    </source>
</evidence>
<dbReference type="SUPFAM" id="SSF53800">
    <property type="entry name" value="Chelatase"/>
    <property type="match status" value="1"/>
</dbReference>
<proteinExistence type="predicted"/>
<dbReference type="PANTHER" id="PTHR33542:SF3">
    <property type="entry name" value="SIROHYDROCHLORIN FERROCHELATASE, CHLOROPLASTIC"/>
    <property type="match status" value="1"/>
</dbReference>
<evidence type="ECO:0000313" key="3">
    <source>
        <dbReference type="EMBL" id="CBA29955.1"/>
    </source>
</evidence>
<evidence type="ECO:0000256" key="1">
    <source>
        <dbReference type="ARBA" id="ARBA00022723"/>
    </source>
</evidence>
<dbReference type="GO" id="GO:0046872">
    <property type="term" value="F:metal ion binding"/>
    <property type="evidence" value="ECO:0007669"/>
    <property type="project" value="UniProtKB-KW"/>
</dbReference>
<gene>
    <name evidence="3" type="ORF">Csp_A14740</name>
</gene>
<dbReference type="GO" id="GO:0016829">
    <property type="term" value="F:lyase activity"/>
    <property type="evidence" value="ECO:0007669"/>
    <property type="project" value="UniProtKB-KW"/>
</dbReference>
<dbReference type="InterPro" id="IPR002762">
    <property type="entry name" value="CbiX-like"/>
</dbReference>
<keyword evidence="2 3" id="KW-0456">Lyase</keyword>
<dbReference type="PANTHER" id="PTHR33542">
    <property type="entry name" value="SIROHYDROCHLORIN FERROCHELATASE, CHLOROPLASTIC"/>
    <property type="match status" value="1"/>
</dbReference>
<dbReference type="CDD" id="cd03416">
    <property type="entry name" value="CbiX_SirB_N"/>
    <property type="match status" value="1"/>
</dbReference>
<reference evidence="3" key="1">
    <citation type="journal article" date="2010" name="Nature">
        <title>The dynamic genome of Hydra.</title>
        <authorList>
            <person name="Chapman J.A."/>
            <person name="Kirkness E.F."/>
            <person name="Simakov O."/>
            <person name="Hampson S.E."/>
            <person name="Mitros T."/>
            <person name="Weinmaier T."/>
            <person name="Rattei T."/>
            <person name="Balasubramanian P.G."/>
            <person name="Borman J."/>
            <person name="Busam D."/>
            <person name="Disbennett K."/>
            <person name="Pfannkoch C."/>
            <person name="Sumin N."/>
            <person name="Sutton G."/>
            <person name="Viswanathan L."/>
            <person name="Walenz B."/>
            <person name="Goodstein D.M."/>
            <person name="Hellsten U."/>
            <person name="Kawashima T."/>
            <person name="Prochnik S.E."/>
            <person name="Putnam N.H."/>
            <person name="Shu S."/>
            <person name="Blumberg B."/>
            <person name="Dana C.E."/>
            <person name="Gee L."/>
            <person name="Kibler D.F."/>
            <person name="Law L."/>
            <person name="Lindgens D."/>
            <person name="Martinez D.E."/>
            <person name="Peng J."/>
            <person name="Wigge P.A."/>
            <person name="Bertulat B."/>
            <person name="Guder C."/>
            <person name="Nakamura Y."/>
            <person name="Ozbek S."/>
            <person name="Watanabe H."/>
            <person name="Khalturin K."/>
            <person name="Hemmrich G."/>
            <person name="Franke A."/>
            <person name="Augustin R."/>
            <person name="Fraune S."/>
            <person name="Hayakawa E."/>
            <person name="Hayakawa S."/>
            <person name="Hirose M."/>
            <person name="Hwang J."/>
            <person name="Ikeo K."/>
            <person name="Nishimiya-Fujisawa C."/>
            <person name="Ogura A."/>
            <person name="Takahashi T."/>
            <person name="Steinmetz P.R."/>
            <person name="Zhang X."/>
            <person name="Aufschnaiter R."/>
            <person name="Eder M.K."/>
            <person name="Gorny A.K."/>
            <person name="Salvenmoser W."/>
            <person name="Heimberg A.M."/>
            <person name="Wheeler B.M."/>
            <person name="Peterson K.J."/>
            <person name="Boettger A."/>
            <person name="Tischler P."/>
            <person name="Wolf A."/>
            <person name="Gojobori T."/>
            <person name="Remington K.A."/>
            <person name="Strausberg R.L."/>
            <person name="Venter J."/>
            <person name="Technau U."/>
            <person name="Hobmayer B."/>
            <person name="Bosch T.C."/>
            <person name="Holstein T.W."/>
            <person name="Fujisawa T."/>
            <person name="Bode H.R."/>
            <person name="David C.N."/>
            <person name="Rokhsar D.S."/>
            <person name="Steele R.E."/>
        </authorList>
    </citation>
    <scope>NUCLEOTIDE SEQUENCE</scope>
</reference>
<dbReference type="AlphaFoldDB" id="C9YBH3"/>
<dbReference type="EMBL" id="FN543104">
    <property type="protein sequence ID" value="CBA29955.1"/>
    <property type="molecule type" value="Genomic_DNA"/>
</dbReference>
<keyword evidence="1" id="KW-0479">Metal-binding</keyword>
<protein>
    <recommendedName>
        <fullName evidence="4">Cobalamin biosynthesis protein CbiX</fullName>
    </recommendedName>
</protein>
<sequence>MTSSSPRNAIVLFAHGSRDPLWHKPMEAVAERIRAQSANVEVTCAYLELSQPDLPDTVSRLVAKEVNHITIVPMFLGVGRHAREDLPELVVQLKAQHPTVTFHLQAAVGEDARLLDMLAKIALSPA</sequence>
<dbReference type="Gene3D" id="3.40.50.1400">
    <property type="match status" value="1"/>
</dbReference>
<evidence type="ECO:0000256" key="2">
    <source>
        <dbReference type="ARBA" id="ARBA00023239"/>
    </source>
</evidence>